<evidence type="ECO:0000259" key="7">
    <source>
        <dbReference type="Pfam" id="PF02683"/>
    </source>
</evidence>
<keyword evidence="2 6" id="KW-0812">Transmembrane</keyword>
<reference evidence="8 9" key="1">
    <citation type="submission" date="2015-02" db="EMBL/GenBank/DDBJ databases">
        <title>Genome Sequencing of Rickettsiales.</title>
        <authorList>
            <person name="Daugherty S.C."/>
            <person name="Su Q."/>
            <person name="Abolude K."/>
            <person name="Beier-Sexton M."/>
            <person name="Carlyon J.A."/>
            <person name="Carter R."/>
            <person name="Day N.P."/>
            <person name="Dumler S.J."/>
            <person name="Dyachenko V."/>
            <person name="Godinez A."/>
            <person name="Kurtti T.J."/>
            <person name="Lichay M."/>
            <person name="Mullins K.E."/>
            <person name="Ott S."/>
            <person name="Pappas-Brown V."/>
            <person name="Paris D.H."/>
            <person name="Patel P."/>
            <person name="Richards A.L."/>
            <person name="Sadzewicz L."/>
            <person name="Sears K."/>
            <person name="Seidman D."/>
            <person name="Sengamalay N."/>
            <person name="Stenos J."/>
            <person name="Tallon L.J."/>
            <person name="Vincent G."/>
            <person name="Fraser C.M."/>
            <person name="Munderloh U."/>
            <person name="Dunning-Hotopp J.C."/>
        </authorList>
    </citation>
    <scope>NUCLEOTIDE SEQUENCE [LARGE SCALE GENOMIC DNA]</scope>
    <source>
        <strain evidence="8 9">RAC413</strain>
    </source>
</reference>
<name>A0A0F3NN27_9RICK</name>
<feature type="transmembrane region" description="Helical" evidence="6">
    <location>
        <begin position="203"/>
        <end position="220"/>
    </location>
</feature>
<dbReference type="Pfam" id="PF13899">
    <property type="entry name" value="Thioredoxin_7"/>
    <property type="match status" value="1"/>
</dbReference>
<dbReference type="GO" id="GO:0045454">
    <property type="term" value="P:cell redox homeostasis"/>
    <property type="evidence" value="ECO:0007669"/>
    <property type="project" value="TreeGrafter"/>
</dbReference>
<feature type="transmembrane region" description="Helical" evidence="6">
    <location>
        <begin position="226"/>
        <end position="245"/>
    </location>
</feature>
<dbReference type="GO" id="GO:0015035">
    <property type="term" value="F:protein-disulfide reductase activity"/>
    <property type="evidence" value="ECO:0007669"/>
    <property type="project" value="TreeGrafter"/>
</dbReference>
<evidence type="ECO:0000256" key="6">
    <source>
        <dbReference type="SAM" id="Phobius"/>
    </source>
</evidence>
<evidence type="ECO:0000256" key="4">
    <source>
        <dbReference type="ARBA" id="ARBA00022989"/>
    </source>
</evidence>
<dbReference type="InterPro" id="IPR036249">
    <property type="entry name" value="Thioredoxin-like_sf"/>
</dbReference>
<feature type="transmembrane region" description="Helical" evidence="6">
    <location>
        <begin position="160"/>
        <end position="183"/>
    </location>
</feature>
<evidence type="ECO:0000313" key="9">
    <source>
        <dbReference type="Proteomes" id="UP000033562"/>
    </source>
</evidence>
<feature type="transmembrane region" description="Helical" evidence="6">
    <location>
        <begin position="125"/>
        <end position="148"/>
    </location>
</feature>
<dbReference type="SUPFAM" id="SSF52833">
    <property type="entry name" value="Thioredoxin-like"/>
    <property type="match status" value="1"/>
</dbReference>
<dbReference type="GO" id="GO:0016020">
    <property type="term" value="C:membrane"/>
    <property type="evidence" value="ECO:0007669"/>
    <property type="project" value="UniProtKB-SubCell"/>
</dbReference>
<dbReference type="Gene3D" id="3.40.30.10">
    <property type="entry name" value="Glutaredoxin"/>
    <property type="match status" value="1"/>
</dbReference>
<dbReference type="Proteomes" id="UP000033562">
    <property type="component" value="Unassembled WGS sequence"/>
</dbReference>
<evidence type="ECO:0000256" key="5">
    <source>
        <dbReference type="ARBA" id="ARBA00023136"/>
    </source>
</evidence>
<feature type="domain" description="Cytochrome C biogenesis protein transmembrane" evidence="7">
    <location>
        <begin position="9"/>
        <end position="216"/>
    </location>
</feature>
<keyword evidence="3" id="KW-0201">Cytochrome c-type biogenesis</keyword>
<organism evidence="8 9">
    <name type="scientific">Candidatus Neoehrlichia procyonis str. RAC413</name>
    <dbReference type="NCBI Taxonomy" id="1359163"/>
    <lineage>
        <taxon>Bacteria</taxon>
        <taxon>Pseudomonadati</taxon>
        <taxon>Pseudomonadota</taxon>
        <taxon>Alphaproteobacteria</taxon>
        <taxon>Rickettsiales</taxon>
        <taxon>Anaplasmataceae</taxon>
        <taxon>Candidatus Neoehrlichia</taxon>
    </lineage>
</organism>
<feature type="transmembrane region" description="Helical" evidence="6">
    <location>
        <begin position="91"/>
        <end position="113"/>
    </location>
</feature>
<dbReference type="PANTHER" id="PTHR32234:SF3">
    <property type="entry name" value="SUPPRESSION OF COPPER SENSITIVITY PROTEIN"/>
    <property type="match status" value="1"/>
</dbReference>
<dbReference type="GO" id="GO:0017004">
    <property type="term" value="P:cytochrome complex assembly"/>
    <property type="evidence" value="ECO:0007669"/>
    <property type="project" value="UniProtKB-KW"/>
</dbReference>
<evidence type="ECO:0000256" key="2">
    <source>
        <dbReference type="ARBA" id="ARBA00022692"/>
    </source>
</evidence>
<keyword evidence="9" id="KW-1185">Reference proteome</keyword>
<dbReference type="AlphaFoldDB" id="A0A0F3NN27"/>
<comment type="caution">
    <text evidence="8">The sequence shown here is derived from an EMBL/GenBank/DDBJ whole genome shotgun (WGS) entry which is preliminary data.</text>
</comment>
<sequence length="392" mass="43976">MSTLGLFYTIFCAFIGGIILNCMPCVFPILSLKIMSLVQGGTCKNGYRINGIVYAAGIMSSMFVLSIILLILRHTGSLIGWGFQMQSSVFIVILMYITFLVGLFFSGFLNIVLPGFVGYNVQSGMLGNFLSGILSTFIATPCTAPFMVSAVSFAIMYPSIYSIIIFQAIGLGIAFPYLLISFFPKLLFFIPRPGKWMEILKEFLSFPMYISAIWLLYILVKQKGIVFLFPALCGVVLIIAGIWALKFIDKGCFKFLLPLSIVLVIVLSFYYTNKVFYVATASRSIEFSQEKLNVLLNKGKSVFLAIGAEWCLTCKLNEQVLESKDIQELLSKKRIIYMKADWTNKDNDIAAYLDKMKQSSIPFYILYVNGNKVKILPQLLSSKILKDTLNDY</sequence>
<accession>A0A0F3NN27</accession>
<dbReference type="OrthoDB" id="9811036at2"/>
<dbReference type="RefSeq" id="WP_045809169.1">
    <property type="nucleotide sequence ID" value="NZ_LANX01000001.1"/>
</dbReference>
<feature type="transmembrane region" description="Helical" evidence="6">
    <location>
        <begin position="51"/>
        <end position="71"/>
    </location>
</feature>
<keyword evidence="5 6" id="KW-0472">Membrane</keyword>
<dbReference type="InterPro" id="IPR003834">
    <property type="entry name" value="Cyt_c_assmbl_TM_dom"/>
</dbReference>
<dbReference type="EMBL" id="LANX01000001">
    <property type="protein sequence ID" value="KJV69465.1"/>
    <property type="molecule type" value="Genomic_DNA"/>
</dbReference>
<protein>
    <submittedName>
        <fullName evidence="8">Cytochrome C biogenesis transmembrane region family protein</fullName>
    </submittedName>
</protein>
<dbReference type="STRING" id="1359163.NLO413_0858"/>
<dbReference type="PANTHER" id="PTHR32234">
    <property type="entry name" value="THIOL:DISULFIDE INTERCHANGE PROTEIN DSBD"/>
    <property type="match status" value="1"/>
</dbReference>
<dbReference type="PATRIC" id="fig|1359163.3.peg.829"/>
<feature type="transmembrane region" description="Helical" evidence="6">
    <location>
        <begin position="252"/>
        <end position="271"/>
    </location>
</feature>
<feature type="transmembrane region" description="Helical" evidence="6">
    <location>
        <begin position="6"/>
        <end position="30"/>
    </location>
</feature>
<keyword evidence="4 6" id="KW-1133">Transmembrane helix</keyword>
<evidence type="ECO:0000313" key="8">
    <source>
        <dbReference type="EMBL" id="KJV69465.1"/>
    </source>
</evidence>
<gene>
    <name evidence="8" type="ORF">NLO413_0858</name>
</gene>
<proteinExistence type="predicted"/>
<evidence type="ECO:0000256" key="1">
    <source>
        <dbReference type="ARBA" id="ARBA00004141"/>
    </source>
</evidence>
<comment type="subcellular location">
    <subcellularLocation>
        <location evidence="1">Membrane</location>
        <topology evidence="1">Multi-pass membrane protein</topology>
    </subcellularLocation>
</comment>
<dbReference type="Pfam" id="PF02683">
    <property type="entry name" value="DsbD_TM"/>
    <property type="match status" value="1"/>
</dbReference>
<evidence type="ECO:0000256" key="3">
    <source>
        <dbReference type="ARBA" id="ARBA00022748"/>
    </source>
</evidence>